<keyword evidence="3" id="KW-1185">Reference proteome</keyword>
<dbReference type="SMART" id="SM00950">
    <property type="entry name" value="Piwi"/>
    <property type="match status" value="1"/>
</dbReference>
<dbReference type="SMART" id="SM01163">
    <property type="entry name" value="DUF1785"/>
    <property type="match status" value="1"/>
</dbReference>
<dbReference type="PANTHER" id="PTHR22891">
    <property type="entry name" value="EUKARYOTIC TRANSLATION INITIATION FACTOR 2C"/>
    <property type="match status" value="1"/>
</dbReference>
<name>A8NFX5_COPC7</name>
<gene>
    <name evidence="2" type="ORF">CC1G_05120</name>
</gene>
<evidence type="ECO:0000313" key="2">
    <source>
        <dbReference type="EMBL" id="EAU88354.2"/>
    </source>
</evidence>
<dbReference type="Gene3D" id="3.40.50.2300">
    <property type="match status" value="1"/>
</dbReference>
<evidence type="ECO:0000313" key="3">
    <source>
        <dbReference type="Proteomes" id="UP000001861"/>
    </source>
</evidence>
<dbReference type="InterPro" id="IPR003100">
    <property type="entry name" value="PAZ_dom"/>
</dbReference>
<proteinExistence type="predicted"/>
<dbReference type="Proteomes" id="UP000001861">
    <property type="component" value="Unassembled WGS sequence"/>
</dbReference>
<dbReference type="RefSeq" id="XP_001833420.2">
    <property type="nucleotide sequence ID" value="XM_001833368.2"/>
</dbReference>
<protein>
    <recommendedName>
        <fullName evidence="1">Piwi domain-containing protein</fullName>
    </recommendedName>
</protein>
<dbReference type="Pfam" id="PF08699">
    <property type="entry name" value="ArgoL1"/>
    <property type="match status" value="1"/>
</dbReference>
<dbReference type="AlphaFoldDB" id="A8NFX5"/>
<dbReference type="OrthoDB" id="10252740at2759"/>
<dbReference type="CDD" id="cd02846">
    <property type="entry name" value="PAZ_argonaute_like"/>
    <property type="match status" value="1"/>
</dbReference>
<dbReference type="SUPFAM" id="SSF101690">
    <property type="entry name" value="PAZ domain"/>
    <property type="match status" value="1"/>
</dbReference>
<dbReference type="Gene3D" id="2.170.260.10">
    <property type="entry name" value="paz domain"/>
    <property type="match status" value="1"/>
</dbReference>
<dbReference type="InterPro" id="IPR003165">
    <property type="entry name" value="Piwi"/>
</dbReference>
<dbReference type="KEGG" id="cci:CC1G_05120"/>
<feature type="domain" description="Piwi" evidence="1">
    <location>
        <begin position="496"/>
        <end position="831"/>
    </location>
</feature>
<dbReference type="SUPFAM" id="SSF53098">
    <property type="entry name" value="Ribonuclease H-like"/>
    <property type="match status" value="1"/>
</dbReference>
<dbReference type="EMBL" id="AACS02000002">
    <property type="protein sequence ID" value="EAU88354.2"/>
    <property type="molecule type" value="Genomic_DNA"/>
</dbReference>
<comment type="caution">
    <text evidence="2">The sequence shown here is derived from an EMBL/GenBank/DDBJ whole genome shotgun (WGS) entry which is preliminary data.</text>
</comment>
<dbReference type="Pfam" id="PF02170">
    <property type="entry name" value="PAZ"/>
    <property type="match status" value="1"/>
</dbReference>
<accession>A8NFX5</accession>
<dbReference type="GO" id="GO:0003723">
    <property type="term" value="F:RNA binding"/>
    <property type="evidence" value="ECO:0007669"/>
    <property type="project" value="InterPro"/>
</dbReference>
<dbReference type="InParanoid" id="A8NFX5"/>
<dbReference type="Pfam" id="PF02171">
    <property type="entry name" value="Piwi"/>
    <property type="match status" value="2"/>
</dbReference>
<dbReference type="HOGENOM" id="CLU_004544_4_3_1"/>
<dbReference type="OMA" id="HPDRIDW"/>
<sequence>MSRETFTEVKVITNSFPLLKLPSVAYAQYRDFNPDFNEGKNFVKKREYVHHLQTKVANDIFGRHYFLYDGRELGYAEPELQKILGPAKTFYADLRSTRLFSPTEFIPPTGKGKLKTKTPCVEIKFTRTSGPLIGYQEISYVMGNLRNPEAKERRENVTNFLQLILRHNTNNTYPNNGKTYFPYTVRDVEEDDNNRRRMRLPRDSIRDAERIPSSGLELRRGLFHSIRPTFDRMIVTVDTSVAIFIPGGPLQDVIGTFLDQHNLRSLREGTPQFRKMVQYFKNVKIRVKVPEKNSEVTKTIRNFVSSGGHFMFEGPDGEMSVAEHYLRTHNYRVRVPQAPGVVIRENPVKVVVPMELCELVENQMFRRKRPEETAHMVRFSIIRPQDRLKKIKQAARNYDAYEALVQAGMEIGRDPLTVDGKLLTVPTLVYGNGDRMASLSSSIELGMNAKPPLVQRSLVDSASTQGDLVALVKECAAIAGRIHNINLLDDHLRRFMLVVILPEDALNLKAKVKYFGDITHGVPTQCLRVSKLLDPKSRRLKQPRQLNQYFNNVALKINARLRGVNVMLESKIPGGSPLAILSTQGRKTMIIGVDVSHPGPGVTNRPSVASLVFSLYQGGAQYAATTTIQKPRLEKVEQLASMFTYALNSYSAVMEGPPNTIVYYRDGVSEGEYTTIFEDEMAKLEGGDFAFVFLRDLAYAFSPAGFLEFKEQNKGKGPIPDKLQYTFIVVGKRHHTLLFPPTPDVADSTGNYIPGITVDTGVVQPFVPNFYLQSHSAIQGTSRSSHYIVLRNDTFPSLLEIERLSFELCHIYAKATRSVSIPAPVYYADLACGRGNFHFSPTIMGHGIDDSASFVSTGSDKYDDDYWKEVFRKVHVNLQPLMYFL</sequence>
<evidence type="ECO:0000259" key="1">
    <source>
        <dbReference type="PROSITE" id="PS50822"/>
    </source>
</evidence>
<organism evidence="2 3">
    <name type="scientific">Coprinopsis cinerea (strain Okayama-7 / 130 / ATCC MYA-4618 / FGSC 9003)</name>
    <name type="common">Inky cap fungus</name>
    <name type="synonym">Hormographiella aspergillata</name>
    <dbReference type="NCBI Taxonomy" id="240176"/>
    <lineage>
        <taxon>Eukaryota</taxon>
        <taxon>Fungi</taxon>
        <taxon>Dikarya</taxon>
        <taxon>Basidiomycota</taxon>
        <taxon>Agaricomycotina</taxon>
        <taxon>Agaricomycetes</taxon>
        <taxon>Agaricomycetidae</taxon>
        <taxon>Agaricales</taxon>
        <taxon>Agaricineae</taxon>
        <taxon>Psathyrellaceae</taxon>
        <taxon>Coprinopsis</taxon>
    </lineage>
</organism>
<reference evidence="2 3" key="1">
    <citation type="journal article" date="2010" name="Proc. Natl. Acad. Sci. U.S.A.">
        <title>Insights into evolution of multicellular fungi from the assembled chromosomes of the mushroom Coprinopsis cinerea (Coprinus cinereus).</title>
        <authorList>
            <person name="Stajich J.E."/>
            <person name="Wilke S.K."/>
            <person name="Ahren D."/>
            <person name="Au C.H."/>
            <person name="Birren B.W."/>
            <person name="Borodovsky M."/>
            <person name="Burns C."/>
            <person name="Canback B."/>
            <person name="Casselton L.A."/>
            <person name="Cheng C.K."/>
            <person name="Deng J."/>
            <person name="Dietrich F.S."/>
            <person name="Fargo D.C."/>
            <person name="Farman M.L."/>
            <person name="Gathman A.C."/>
            <person name="Goldberg J."/>
            <person name="Guigo R."/>
            <person name="Hoegger P.J."/>
            <person name="Hooker J.B."/>
            <person name="Huggins A."/>
            <person name="James T.Y."/>
            <person name="Kamada T."/>
            <person name="Kilaru S."/>
            <person name="Kodira C."/>
            <person name="Kues U."/>
            <person name="Kupfer D."/>
            <person name="Kwan H.S."/>
            <person name="Lomsadze A."/>
            <person name="Li W."/>
            <person name="Lilly W.W."/>
            <person name="Ma L.J."/>
            <person name="Mackey A.J."/>
            <person name="Manning G."/>
            <person name="Martin F."/>
            <person name="Muraguchi H."/>
            <person name="Natvig D.O."/>
            <person name="Palmerini H."/>
            <person name="Ramesh M.A."/>
            <person name="Rehmeyer C.J."/>
            <person name="Roe B.A."/>
            <person name="Shenoy N."/>
            <person name="Stanke M."/>
            <person name="Ter-Hovhannisyan V."/>
            <person name="Tunlid A."/>
            <person name="Velagapudi R."/>
            <person name="Vision T.J."/>
            <person name="Zeng Q."/>
            <person name="Zolan M.E."/>
            <person name="Pukkila P.J."/>
        </authorList>
    </citation>
    <scope>NUCLEOTIDE SEQUENCE [LARGE SCALE GENOMIC DNA]</scope>
    <source>
        <strain evidence="3">Okayama-7 / 130 / ATCC MYA-4618 / FGSC 9003</strain>
    </source>
</reference>
<dbReference type="InterPro" id="IPR036085">
    <property type="entry name" value="PAZ_dom_sf"/>
</dbReference>
<dbReference type="PROSITE" id="PS50822">
    <property type="entry name" value="PIWI"/>
    <property type="match status" value="1"/>
</dbReference>
<dbReference type="VEuPathDB" id="FungiDB:CC1G_05120"/>
<dbReference type="Gene3D" id="3.30.420.10">
    <property type="entry name" value="Ribonuclease H-like superfamily/Ribonuclease H"/>
    <property type="match status" value="1"/>
</dbReference>
<dbReference type="eggNOG" id="KOG1041">
    <property type="taxonomic scope" value="Eukaryota"/>
</dbReference>
<dbReference type="InterPro" id="IPR036397">
    <property type="entry name" value="RNaseH_sf"/>
</dbReference>
<dbReference type="GeneID" id="6009916"/>
<dbReference type="STRING" id="240176.A8NFX5"/>
<dbReference type="InterPro" id="IPR012337">
    <property type="entry name" value="RNaseH-like_sf"/>
</dbReference>
<dbReference type="InterPro" id="IPR014811">
    <property type="entry name" value="ArgoL1"/>
</dbReference>